<accession>A0ABN2I6L0</accession>
<comment type="caution">
    <text evidence="1">The sequence shown here is derived from an EMBL/GenBank/DDBJ whole genome shotgun (WGS) entry which is preliminary data.</text>
</comment>
<dbReference type="Proteomes" id="UP001500618">
    <property type="component" value="Unassembled WGS sequence"/>
</dbReference>
<sequence length="148" mass="16556">MADLQGYSNAETEHLLHDMKERLRLLETVRDRSKDLVGRAESDDGLVSVEYTSVDGVRALKIHPRMMRKRPEELSESVISTVRAAQGDLRLKASDVLKELGAEVRGDVGSSSNLQATRAKVRESYERFASDTDAATARLREAQSKLRK</sequence>
<dbReference type="InterPro" id="IPR004401">
    <property type="entry name" value="YbaB/EbfC"/>
</dbReference>
<organism evidence="1 2">
    <name type="scientific">Fodinicola feengrottensis</name>
    <dbReference type="NCBI Taxonomy" id="435914"/>
    <lineage>
        <taxon>Bacteria</taxon>
        <taxon>Bacillati</taxon>
        <taxon>Actinomycetota</taxon>
        <taxon>Actinomycetes</taxon>
        <taxon>Mycobacteriales</taxon>
        <taxon>Fodinicola</taxon>
    </lineage>
</organism>
<gene>
    <name evidence="1" type="ORF">GCM10009765_56160</name>
</gene>
<keyword evidence="2" id="KW-1185">Reference proteome</keyword>
<reference evidence="1 2" key="1">
    <citation type="journal article" date="2019" name="Int. J. Syst. Evol. Microbiol.">
        <title>The Global Catalogue of Microorganisms (GCM) 10K type strain sequencing project: providing services to taxonomists for standard genome sequencing and annotation.</title>
        <authorList>
            <consortium name="The Broad Institute Genomics Platform"/>
            <consortium name="The Broad Institute Genome Sequencing Center for Infectious Disease"/>
            <person name="Wu L."/>
            <person name="Ma J."/>
        </authorList>
    </citation>
    <scope>NUCLEOTIDE SEQUENCE [LARGE SCALE GENOMIC DNA]</scope>
    <source>
        <strain evidence="1 2">JCM 14718</strain>
    </source>
</reference>
<dbReference type="EMBL" id="BAAANY010000022">
    <property type="protein sequence ID" value="GAA1699498.1"/>
    <property type="molecule type" value="Genomic_DNA"/>
</dbReference>
<evidence type="ECO:0008006" key="3">
    <source>
        <dbReference type="Google" id="ProtNLM"/>
    </source>
</evidence>
<evidence type="ECO:0000313" key="1">
    <source>
        <dbReference type="EMBL" id="GAA1699498.1"/>
    </source>
</evidence>
<protein>
    <recommendedName>
        <fullName evidence="3">YbaB/EbfC family DNA-binding protein</fullName>
    </recommendedName>
</protein>
<evidence type="ECO:0000313" key="2">
    <source>
        <dbReference type="Proteomes" id="UP001500618"/>
    </source>
</evidence>
<dbReference type="InterPro" id="IPR036894">
    <property type="entry name" value="YbaB-like_sf"/>
</dbReference>
<dbReference type="RefSeq" id="WP_279582206.1">
    <property type="nucleotide sequence ID" value="NZ_BAAANY010000022.1"/>
</dbReference>
<dbReference type="Gene3D" id="3.30.1310.10">
    <property type="entry name" value="Nucleoid-associated protein YbaB-like domain"/>
    <property type="match status" value="1"/>
</dbReference>
<proteinExistence type="predicted"/>
<name>A0ABN2I6L0_9ACTN</name>
<dbReference type="Pfam" id="PF02575">
    <property type="entry name" value="YbaB_DNA_bd"/>
    <property type="match status" value="1"/>
</dbReference>